<name>A0A9D4I0V4_DREPO</name>
<keyword evidence="3" id="KW-1185">Reference proteome</keyword>
<accession>A0A9D4I0V4</accession>
<sequence>METSSESTEKSSASSSPKSSTGSTPQTSGDKKKSISFDPIIKEYSHITDPGTGARIANG</sequence>
<dbReference type="EMBL" id="JAIWYP010000011">
    <property type="protein sequence ID" value="KAH3740033.1"/>
    <property type="molecule type" value="Genomic_DNA"/>
</dbReference>
<reference evidence="2" key="1">
    <citation type="journal article" date="2019" name="bioRxiv">
        <title>The Genome of the Zebra Mussel, Dreissena polymorpha: A Resource for Invasive Species Research.</title>
        <authorList>
            <person name="McCartney M.A."/>
            <person name="Auch B."/>
            <person name="Kono T."/>
            <person name="Mallez S."/>
            <person name="Zhang Y."/>
            <person name="Obille A."/>
            <person name="Becker A."/>
            <person name="Abrahante J.E."/>
            <person name="Garbe J."/>
            <person name="Badalamenti J.P."/>
            <person name="Herman A."/>
            <person name="Mangelson H."/>
            <person name="Liachko I."/>
            <person name="Sullivan S."/>
            <person name="Sone E.D."/>
            <person name="Koren S."/>
            <person name="Silverstein K.A.T."/>
            <person name="Beckman K.B."/>
            <person name="Gohl D.M."/>
        </authorList>
    </citation>
    <scope>NUCLEOTIDE SEQUENCE</scope>
    <source>
        <strain evidence="2">Duluth1</strain>
        <tissue evidence="2">Whole animal</tissue>
    </source>
</reference>
<feature type="region of interest" description="Disordered" evidence="1">
    <location>
        <begin position="1"/>
        <end position="59"/>
    </location>
</feature>
<comment type="caution">
    <text evidence="2">The sequence shown here is derived from an EMBL/GenBank/DDBJ whole genome shotgun (WGS) entry which is preliminary data.</text>
</comment>
<protein>
    <submittedName>
        <fullName evidence="2">Uncharacterized protein</fullName>
    </submittedName>
</protein>
<evidence type="ECO:0000313" key="3">
    <source>
        <dbReference type="Proteomes" id="UP000828390"/>
    </source>
</evidence>
<evidence type="ECO:0000256" key="1">
    <source>
        <dbReference type="SAM" id="MobiDB-lite"/>
    </source>
</evidence>
<dbReference type="Proteomes" id="UP000828390">
    <property type="component" value="Unassembled WGS sequence"/>
</dbReference>
<feature type="compositionally biased region" description="Basic and acidic residues" evidence="1">
    <location>
        <begin position="29"/>
        <end position="46"/>
    </location>
</feature>
<reference evidence="2" key="2">
    <citation type="submission" date="2020-11" db="EMBL/GenBank/DDBJ databases">
        <authorList>
            <person name="McCartney M.A."/>
            <person name="Auch B."/>
            <person name="Kono T."/>
            <person name="Mallez S."/>
            <person name="Becker A."/>
            <person name="Gohl D.M."/>
            <person name="Silverstein K.A.T."/>
            <person name="Koren S."/>
            <person name="Bechman K.B."/>
            <person name="Herman A."/>
            <person name="Abrahante J.E."/>
            <person name="Garbe J."/>
        </authorList>
    </citation>
    <scope>NUCLEOTIDE SEQUENCE</scope>
    <source>
        <strain evidence="2">Duluth1</strain>
        <tissue evidence="2">Whole animal</tissue>
    </source>
</reference>
<organism evidence="2 3">
    <name type="scientific">Dreissena polymorpha</name>
    <name type="common">Zebra mussel</name>
    <name type="synonym">Mytilus polymorpha</name>
    <dbReference type="NCBI Taxonomy" id="45954"/>
    <lineage>
        <taxon>Eukaryota</taxon>
        <taxon>Metazoa</taxon>
        <taxon>Spiralia</taxon>
        <taxon>Lophotrochozoa</taxon>
        <taxon>Mollusca</taxon>
        <taxon>Bivalvia</taxon>
        <taxon>Autobranchia</taxon>
        <taxon>Heteroconchia</taxon>
        <taxon>Euheterodonta</taxon>
        <taxon>Imparidentia</taxon>
        <taxon>Neoheterodontei</taxon>
        <taxon>Myida</taxon>
        <taxon>Dreissenoidea</taxon>
        <taxon>Dreissenidae</taxon>
        <taxon>Dreissena</taxon>
    </lineage>
</organism>
<proteinExistence type="predicted"/>
<gene>
    <name evidence="2" type="ORF">DPMN_046728</name>
</gene>
<dbReference type="AlphaFoldDB" id="A0A9D4I0V4"/>
<evidence type="ECO:0000313" key="2">
    <source>
        <dbReference type="EMBL" id="KAH3740033.1"/>
    </source>
</evidence>
<feature type="compositionally biased region" description="Low complexity" evidence="1">
    <location>
        <begin position="1"/>
        <end position="28"/>
    </location>
</feature>